<evidence type="ECO:0000256" key="2">
    <source>
        <dbReference type="ARBA" id="ARBA00022833"/>
    </source>
</evidence>
<evidence type="ECO:0000256" key="3">
    <source>
        <dbReference type="SAM" id="MobiDB-lite"/>
    </source>
</evidence>
<dbReference type="SUPFAM" id="SSF50447">
    <property type="entry name" value="Translation proteins"/>
    <property type="match status" value="1"/>
</dbReference>
<proteinExistence type="predicted"/>
<dbReference type="Proteomes" id="UP000193986">
    <property type="component" value="Unassembled WGS sequence"/>
</dbReference>
<dbReference type="OrthoDB" id="288942at2759"/>
<protein>
    <recommendedName>
        <fullName evidence="6">Threonyl/alanyl tRNA synthetase SAD domain-containing protein</fullName>
    </recommendedName>
</protein>
<dbReference type="GO" id="GO:0046872">
    <property type="term" value="F:metal ion binding"/>
    <property type="evidence" value="ECO:0007669"/>
    <property type="project" value="UniProtKB-KW"/>
</dbReference>
<dbReference type="InterPro" id="IPR009000">
    <property type="entry name" value="Transl_B-barrel_sf"/>
</dbReference>
<dbReference type="InterPro" id="IPR018163">
    <property type="entry name" value="Thr/Ala-tRNA-synth_IIc_edit"/>
</dbReference>
<dbReference type="GO" id="GO:0000166">
    <property type="term" value="F:nucleotide binding"/>
    <property type="evidence" value="ECO:0007669"/>
    <property type="project" value="InterPro"/>
</dbReference>
<sequence length="528" mass="57596">MFNRSPRLLVSLSAFRRFCTMTYTLEPPLPPTSTPKDYHRLLFDPSAVPAKRIVGLLACQRDPLLRRMTTRVVAVRPAALAAPPAQRGKANKKKPVEKVEEPSNEGTVGGLWEVETEDTVIFPEGGGQPSDTGSLLVASPNGPHEQRLVVEHCLRRKLDSVHLVRVPPELEEDVQGLEGKDVAVEVDWDRRLDHMSIHTGQHLLSAILDTLSLPTLSWSMTAYPSLEPPYVELPRGLTWAEAESVEARCNALINEGKKVWVDVDVQEEGKHARITMAGEDEARGIPKDYTGGVIRVINIDSTDKNACCGTQLPSLALCQSLHVIPPATPSTATKPSSNQPTRLYFTAGPRAVGYLAKISREFSLAAQAIAVGRGDLVERVSSMNEARKETLSREKDLRGELGKVLGDQASLQGKVTWVTRDEKSTHDFEFLGFISSSYFNKVPEGVIVITSSPPGVTPVLLLVQSKDEAAAKAVYEGIKSGLEEAKEEGLKGPRVKGGGAKGRFMGKVEGKWGKADDEVVKRVLDGRK</sequence>
<dbReference type="PANTHER" id="PTHR43462:SF1">
    <property type="entry name" value="ALANYL-TRNA EDITING PROTEIN AARSD1"/>
    <property type="match status" value="1"/>
</dbReference>
<dbReference type="InterPro" id="IPR051335">
    <property type="entry name" value="Alanyl-tRNA_Editing_Enzymes"/>
</dbReference>
<keyword evidence="2" id="KW-0862">Zinc</keyword>
<dbReference type="SUPFAM" id="SSF55186">
    <property type="entry name" value="ThrRS/AlaRS common domain"/>
    <property type="match status" value="1"/>
</dbReference>
<dbReference type="AlphaFoldDB" id="A0A1Y2AHU0"/>
<dbReference type="GO" id="GO:0002196">
    <property type="term" value="F:Ser-tRNA(Ala) deacylase activity"/>
    <property type="evidence" value="ECO:0007669"/>
    <property type="project" value="TreeGrafter"/>
</dbReference>
<reference evidence="4 5" key="1">
    <citation type="submission" date="2016-07" db="EMBL/GenBank/DDBJ databases">
        <title>Pervasive Adenine N6-methylation of Active Genes in Fungi.</title>
        <authorList>
            <consortium name="DOE Joint Genome Institute"/>
            <person name="Mondo S.J."/>
            <person name="Dannebaum R.O."/>
            <person name="Kuo R.C."/>
            <person name="Labutti K."/>
            <person name="Haridas S."/>
            <person name="Kuo A."/>
            <person name="Salamov A."/>
            <person name="Ahrendt S.R."/>
            <person name="Lipzen A."/>
            <person name="Sullivan W."/>
            <person name="Andreopoulos W.B."/>
            <person name="Clum A."/>
            <person name="Lindquist E."/>
            <person name="Daum C."/>
            <person name="Ramamoorthy G.K."/>
            <person name="Gryganskyi A."/>
            <person name="Culley D."/>
            <person name="Magnuson J.K."/>
            <person name="James T.Y."/>
            <person name="O'Malley M.A."/>
            <person name="Stajich J.E."/>
            <person name="Spatafora J.W."/>
            <person name="Visel A."/>
            <person name="Grigoriev I.V."/>
        </authorList>
    </citation>
    <scope>NUCLEOTIDE SEQUENCE [LARGE SCALE GENOMIC DNA]</scope>
    <source>
        <strain evidence="4 5">68-887.2</strain>
    </source>
</reference>
<evidence type="ECO:0000313" key="5">
    <source>
        <dbReference type="Proteomes" id="UP000193986"/>
    </source>
</evidence>
<gene>
    <name evidence="4" type="ORF">BCR39DRAFT_552207</name>
</gene>
<evidence type="ECO:0000313" key="4">
    <source>
        <dbReference type="EMBL" id="ORY22131.1"/>
    </source>
</evidence>
<dbReference type="EMBL" id="MCFC01000098">
    <property type="protein sequence ID" value="ORY22131.1"/>
    <property type="molecule type" value="Genomic_DNA"/>
</dbReference>
<dbReference type="STRING" id="71784.A0A1Y2AHU0"/>
<dbReference type="Gene3D" id="3.30.980.10">
    <property type="entry name" value="Threonyl-trna Synthetase, Chain A, domain 2"/>
    <property type="match status" value="1"/>
</dbReference>
<keyword evidence="1" id="KW-0479">Metal-binding</keyword>
<dbReference type="PANTHER" id="PTHR43462">
    <property type="entry name" value="ALANYL-TRNA EDITING PROTEIN"/>
    <property type="match status" value="1"/>
</dbReference>
<accession>A0A1Y2AHU0</accession>
<evidence type="ECO:0008006" key="6">
    <source>
        <dbReference type="Google" id="ProtNLM"/>
    </source>
</evidence>
<dbReference type="InParanoid" id="A0A1Y2AHU0"/>
<evidence type="ECO:0000256" key="1">
    <source>
        <dbReference type="ARBA" id="ARBA00022723"/>
    </source>
</evidence>
<comment type="caution">
    <text evidence="4">The sequence shown here is derived from an EMBL/GenBank/DDBJ whole genome shotgun (WGS) entry which is preliminary data.</text>
</comment>
<feature type="region of interest" description="Disordered" evidence="3">
    <location>
        <begin position="81"/>
        <end position="107"/>
    </location>
</feature>
<dbReference type="Gene3D" id="2.40.30.130">
    <property type="match status" value="1"/>
</dbReference>
<name>A0A1Y2AHU0_9TREE</name>
<feature type="non-terminal residue" evidence="4">
    <location>
        <position position="1"/>
    </location>
</feature>
<organism evidence="4 5">
    <name type="scientific">Naematelia encephala</name>
    <dbReference type="NCBI Taxonomy" id="71784"/>
    <lineage>
        <taxon>Eukaryota</taxon>
        <taxon>Fungi</taxon>
        <taxon>Dikarya</taxon>
        <taxon>Basidiomycota</taxon>
        <taxon>Agaricomycotina</taxon>
        <taxon>Tremellomycetes</taxon>
        <taxon>Tremellales</taxon>
        <taxon>Naemateliaceae</taxon>
        <taxon>Naematelia</taxon>
    </lineage>
</organism>
<keyword evidence="5" id="KW-1185">Reference proteome</keyword>